<dbReference type="PANTHER" id="PTHR22916">
    <property type="entry name" value="GLYCOSYLTRANSFERASE"/>
    <property type="match status" value="1"/>
</dbReference>
<keyword evidence="2" id="KW-0808">Transferase</keyword>
<dbReference type="InterPro" id="IPR001173">
    <property type="entry name" value="Glyco_trans_2-like"/>
</dbReference>
<sequence length="327" mass="35516">MVSQLTSEEAGNSVEVCILMATYNGEAFLAAQIDSIRAQSFSRWRLVVRDDGSKDSTTSIVNEYIERDGRIQWLDDPEPSPVGPAQSFARLLTFAARSNCAAFCFCDQDDLWHIEKLEACLGALKGSDSPRLVADGVKPFGSAIELPDLVSTPPAASPHKPGPDRFLTRNTLPGCSLLFNRQLADLALPVSKSAIMHDWWISLVGQFGGELVYLDTAHTFYRQHTQNTIGVFRMGREVLNLGGWVYHWRKGNAELAASIAQAAELGERLAVRGSTIADGSAHSDLARYGSLASAGVAERLNALHALRLRGGLPLMRTVLAARLIVGL</sequence>
<dbReference type="RefSeq" id="WP_148065763.1">
    <property type="nucleotide sequence ID" value="NZ_VRYZ01000009.1"/>
</dbReference>
<name>A0A5C8ZNT3_9GAMM</name>
<feature type="domain" description="Glycosyltransferase 2-like" evidence="1">
    <location>
        <begin position="17"/>
        <end position="125"/>
    </location>
</feature>
<dbReference type="Gene3D" id="3.90.550.10">
    <property type="entry name" value="Spore Coat Polysaccharide Biosynthesis Protein SpsA, Chain A"/>
    <property type="match status" value="1"/>
</dbReference>
<proteinExistence type="predicted"/>
<evidence type="ECO:0000313" key="2">
    <source>
        <dbReference type="EMBL" id="TXS89402.1"/>
    </source>
</evidence>
<dbReference type="PANTHER" id="PTHR22916:SF3">
    <property type="entry name" value="UDP-GLCNAC:BETAGAL BETA-1,3-N-ACETYLGLUCOSAMINYLTRANSFERASE-LIKE PROTEIN 1"/>
    <property type="match status" value="1"/>
</dbReference>
<dbReference type="EMBL" id="VRYZ01000009">
    <property type="protein sequence ID" value="TXS89402.1"/>
    <property type="molecule type" value="Genomic_DNA"/>
</dbReference>
<comment type="caution">
    <text evidence="2">The sequence shown here is derived from an EMBL/GenBank/DDBJ whole genome shotgun (WGS) entry which is preliminary data.</text>
</comment>
<evidence type="ECO:0000259" key="1">
    <source>
        <dbReference type="Pfam" id="PF00535"/>
    </source>
</evidence>
<protein>
    <submittedName>
        <fullName evidence="2">Glycosyltransferase</fullName>
    </submittedName>
</protein>
<dbReference type="InterPro" id="IPR029044">
    <property type="entry name" value="Nucleotide-diphossugar_trans"/>
</dbReference>
<reference evidence="2 3" key="1">
    <citation type="submission" date="2019-08" db="EMBL/GenBank/DDBJ databases">
        <title>Parahaliea maris sp. nov., isolated from the surface seawater.</title>
        <authorList>
            <person name="Liu Y."/>
        </authorList>
    </citation>
    <scope>NUCLEOTIDE SEQUENCE [LARGE SCALE GENOMIC DNA]</scope>
    <source>
        <strain evidence="2 3">S2-26</strain>
    </source>
</reference>
<dbReference type="GO" id="GO:0016758">
    <property type="term" value="F:hexosyltransferase activity"/>
    <property type="evidence" value="ECO:0007669"/>
    <property type="project" value="UniProtKB-ARBA"/>
</dbReference>
<keyword evidence="3" id="KW-1185">Reference proteome</keyword>
<dbReference type="AlphaFoldDB" id="A0A5C8ZNT3"/>
<dbReference type="SUPFAM" id="SSF53448">
    <property type="entry name" value="Nucleotide-diphospho-sugar transferases"/>
    <property type="match status" value="1"/>
</dbReference>
<dbReference type="Proteomes" id="UP000321933">
    <property type="component" value="Unassembled WGS sequence"/>
</dbReference>
<organism evidence="2 3">
    <name type="scientific">Parahaliea aestuarii</name>
    <dbReference type="NCBI Taxonomy" id="1852021"/>
    <lineage>
        <taxon>Bacteria</taxon>
        <taxon>Pseudomonadati</taxon>
        <taxon>Pseudomonadota</taxon>
        <taxon>Gammaproteobacteria</taxon>
        <taxon>Cellvibrionales</taxon>
        <taxon>Halieaceae</taxon>
        <taxon>Parahaliea</taxon>
    </lineage>
</organism>
<evidence type="ECO:0000313" key="3">
    <source>
        <dbReference type="Proteomes" id="UP000321933"/>
    </source>
</evidence>
<dbReference type="Pfam" id="PF00535">
    <property type="entry name" value="Glycos_transf_2"/>
    <property type="match status" value="1"/>
</dbReference>
<gene>
    <name evidence="2" type="ORF">FVW59_17965</name>
</gene>
<dbReference type="OrthoDB" id="9802649at2"/>
<accession>A0A5C8ZNT3</accession>